<organism evidence="2 3">
    <name type="scientific">Desmospora profundinema</name>
    <dbReference type="NCBI Taxonomy" id="1571184"/>
    <lineage>
        <taxon>Bacteria</taxon>
        <taxon>Bacillati</taxon>
        <taxon>Bacillota</taxon>
        <taxon>Bacilli</taxon>
        <taxon>Bacillales</taxon>
        <taxon>Thermoactinomycetaceae</taxon>
        <taxon>Desmospora</taxon>
    </lineage>
</organism>
<evidence type="ECO:0000256" key="1">
    <source>
        <dbReference type="SAM" id="Phobius"/>
    </source>
</evidence>
<dbReference type="Proteomes" id="UP001185012">
    <property type="component" value="Unassembled WGS sequence"/>
</dbReference>
<dbReference type="RefSeq" id="WP_309864659.1">
    <property type="nucleotide sequence ID" value="NZ_JAVDQG010000003.1"/>
</dbReference>
<comment type="caution">
    <text evidence="2">The sequence shown here is derived from an EMBL/GenBank/DDBJ whole genome shotgun (WGS) entry which is preliminary data.</text>
</comment>
<keyword evidence="1" id="KW-0812">Transmembrane</keyword>
<proteinExistence type="predicted"/>
<dbReference type="EC" id="1.8.5.2" evidence="2"/>
<dbReference type="EMBL" id="JAVDQG010000003">
    <property type="protein sequence ID" value="MDR6225671.1"/>
    <property type="molecule type" value="Genomic_DNA"/>
</dbReference>
<sequence length="241" mass="27877">MKSSQTVHVELELDILEDEKTEESESKGRGIVQFLVTVMRILFGVGWLMAGVTKITEKEWFSQPGIFLQDYLEQAVTLPDVPEFYKYFIQHVVLDHLLLFNYMIPITQIILGLFLIGGFLIVPSVIICLFMHVNFILSGNMNLTSLVLYTAAFGIFLSKNRVYKWSLDSYWGIQRKPTIKKKVDVRVINSSMASAGSLHEQTVGVGNSLQPRRLRGRRRSVGWMDRGGERYQEKYRNWYER</sequence>
<evidence type="ECO:0000313" key="2">
    <source>
        <dbReference type="EMBL" id="MDR6225671.1"/>
    </source>
</evidence>
<dbReference type="PANTHER" id="PTHR39157:SF1">
    <property type="entry name" value="DOXX FAMILY PROTEIN"/>
    <property type="match status" value="1"/>
</dbReference>
<gene>
    <name evidence="2" type="ORF">JOE21_001669</name>
</gene>
<name>A0ABU1ILL9_9BACL</name>
<dbReference type="GO" id="GO:0043831">
    <property type="term" value="F:thiosulfate dehydrogenase (quinone) activity"/>
    <property type="evidence" value="ECO:0007669"/>
    <property type="project" value="UniProtKB-EC"/>
</dbReference>
<evidence type="ECO:0000313" key="3">
    <source>
        <dbReference type="Proteomes" id="UP001185012"/>
    </source>
</evidence>
<feature type="transmembrane region" description="Helical" evidence="1">
    <location>
        <begin position="109"/>
        <end position="133"/>
    </location>
</feature>
<feature type="transmembrane region" description="Helical" evidence="1">
    <location>
        <begin position="139"/>
        <end position="157"/>
    </location>
</feature>
<keyword evidence="1" id="KW-0472">Membrane</keyword>
<dbReference type="PANTHER" id="PTHR39157">
    <property type="entry name" value="INTEGRAL MEMBRANE PROTEIN-RELATED"/>
    <property type="match status" value="1"/>
</dbReference>
<feature type="transmembrane region" description="Helical" evidence="1">
    <location>
        <begin position="31"/>
        <end position="50"/>
    </location>
</feature>
<reference evidence="2 3" key="1">
    <citation type="submission" date="2023-07" db="EMBL/GenBank/DDBJ databases">
        <title>Genomic Encyclopedia of Type Strains, Phase IV (KMG-IV): sequencing the most valuable type-strain genomes for metagenomic binning, comparative biology and taxonomic classification.</title>
        <authorList>
            <person name="Goeker M."/>
        </authorList>
    </citation>
    <scope>NUCLEOTIDE SEQUENCE [LARGE SCALE GENOMIC DNA]</scope>
    <source>
        <strain evidence="2 3">DSM 45903</strain>
    </source>
</reference>
<accession>A0ABU1ILL9</accession>
<keyword evidence="2" id="KW-0560">Oxidoreductase</keyword>
<keyword evidence="3" id="KW-1185">Reference proteome</keyword>
<protein>
    <submittedName>
        <fullName evidence="2">Thiosulfate dehydrogenase [quinone] large subunit</fullName>
        <ecNumber evidence="2">1.8.5.2</ecNumber>
    </submittedName>
</protein>
<keyword evidence="1" id="KW-1133">Transmembrane helix</keyword>